<dbReference type="AlphaFoldDB" id="A0A0X8X5Q6"/>
<dbReference type="OrthoDB" id="1049480at2"/>
<gene>
    <name evidence="1" type="ORF">MgSA37_04311</name>
</gene>
<protein>
    <submittedName>
        <fullName evidence="1">Uncharacterized protein</fullName>
    </submittedName>
</protein>
<name>A0A0X8X5Q6_9SPHI</name>
<keyword evidence="2" id="KW-1185">Reference proteome</keyword>
<dbReference type="KEGG" id="mgot:MgSA37_04311"/>
<dbReference type="EMBL" id="AP017313">
    <property type="protein sequence ID" value="BAU56114.1"/>
    <property type="molecule type" value="Genomic_DNA"/>
</dbReference>
<organism evidence="1 2">
    <name type="scientific">Mucilaginibacter gotjawali</name>
    <dbReference type="NCBI Taxonomy" id="1550579"/>
    <lineage>
        <taxon>Bacteria</taxon>
        <taxon>Pseudomonadati</taxon>
        <taxon>Bacteroidota</taxon>
        <taxon>Sphingobacteriia</taxon>
        <taxon>Sphingobacteriales</taxon>
        <taxon>Sphingobacteriaceae</taxon>
        <taxon>Mucilaginibacter</taxon>
    </lineage>
</organism>
<sequence length="298" mass="33898">MNQPIELRKTRDFGQVINDSFTFLKENFKPLFLSLLIICGFFIVVGTVTSVFQYMGMMNLYRGAFPFNANANAYNVPEYTVTYFVSLLFNAFVMIMLQVCIHMVTLCYISVYLQKGNLKPTFEEVWGYFKFYFFRVIGSGIVIAILIGVGFLLCVFPGIYVANVFYLVIPIIIIENTSFSYAFNRSFKLIKNNWWFVFGIIFITSLIVGIASSFAGIPLTILTVGSSFFSNKSFTLPLLIFFSALRNILMLAYALSAIAVALCYFNLSEEKEGLGLMERIDKFGKSNENDSSHPKEEY</sequence>
<dbReference type="RefSeq" id="WP_096354727.1">
    <property type="nucleotide sequence ID" value="NZ_AP017313.1"/>
</dbReference>
<dbReference type="Proteomes" id="UP000218263">
    <property type="component" value="Chromosome"/>
</dbReference>
<accession>A0A0X8X5Q6</accession>
<proteinExistence type="predicted"/>
<evidence type="ECO:0000313" key="1">
    <source>
        <dbReference type="EMBL" id="BAU56114.1"/>
    </source>
</evidence>
<evidence type="ECO:0000313" key="2">
    <source>
        <dbReference type="Proteomes" id="UP000218263"/>
    </source>
</evidence>
<reference evidence="1 2" key="1">
    <citation type="submission" date="2015-12" db="EMBL/GenBank/DDBJ databases">
        <title>Genome sequence of Mucilaginibacter gotjawali.</title>
        <authorList>
            <person name="Lee J.S."/>
            <person name="Lee K.C."/>
            <person name="Kim K.K."/>
            <person name="Lee B.W."/>
        </authorList>
    </citation>
    <scope>NUCLEOTIDE SEQUENCE [LARGE SCALE GENOMIC DNA]</scope>
    <source>
        <strain evidence="1 2">SA3-7</strain>
    </source>
</reference>